<reference evidence="1" key="1">
    <citation type="submission" date="2022-01" db="EMBL/GenBank/DDBJ databases">
        <title>Comparative genomics reveals a dynamic genome evolution in the ectomycorrhizal milk-cap (Lactarius) mushrooms.</title>
        <authorList>
            <consortium name="DOE Joint Genome Institute"/>
            <person name="Lebreton A."/>
            <person name="Tang N."/>
            <person name="Kuo A."/>
            <person name="LaButti K."/>
            <person name="Drula E."/>
            <person name="Barry K."/>
            <person name="Clum A."/>
            <person name="Lipzen A."/>
            <person name="Mousain D."/>
            <person name="Ng V."/>
            <person name="Wang R."/>
            <person name="Wang X."/>
            <person name="Dai Y."/>
            <person name="Henrissat B."/>
            <person name="Grigoriev I.V."/>
            <person name="Guerin-Laguette A."/>
            <person name="Yu F."/>
            <person name="Martin F.M."/>
        </authorList>
    </citation>
    <scope>NUCLEOTIDE SEQUENCE</scope>
    <source>
        <strain evidence="1">QP</strain>
    </source>
</reference>
<dbReference type="Proteomes" id="UP001201163">
    <property type="component" value="Unassembled WGS sequence"/>
</dbReference>
<keyword evidence="2" id="KW-1185">Reference proteome</keyword>
<accession>A0AAD4LAS2</accession>
<evidence type="ECO:0000313" key="1">
    <source>
        <dbReference type="EMBL" id="KAH8987012.1"/>
    </source>
</evidence>
<proteinExistence type="predicted"/>
<evidence type="ECO:0000313" key="2">
    <source>
        <dbReference type="Proteomes" id="UP001201163"/>
    </source>
</evidence>
<name>A0AAD4LAS2_9AGAM</name>
<dbReference type="AlphaFoldDB" id="A0AAD4LAS2"/>
<organism evidence="1 2">
    <name type="scientific">Lactarius akahatsu</name>
    <dbReference type="NCBI Taxonomy" id="416441"/>
    <lineage>
        <taxon>Eukaryota</taxon>
        <taxon>Fungi</taxon>
        <taxon>Dikarya</taxon>
        <taxon>Basidiomycota</taxon>
        <taxon>Agaricomycotina</taxon>
        <taxon>Agaricomycetes</taxon>
        <taxon>Russulales</taxon>
        <taxon>Russulaceae</taxon>
        <taxon>Lactarius</taxon>
    </lineage>
</organism>
<protein>
    <submittedName>
        <fullName evidence="1">Uncharacterized protein</fullName>
    </submittedName>
</protein>
<sequence length="453" mass="50529">MPLDTRHILQQTLDIIFRVLPAGLNVKMRLDYADVLNVSDGTSSFTVKMFKSVLRVYMMNLWHFTREYNERGNSVSLPSYVCVAFANPEMTRRIHQDADLAMRAIGRCIAALVINKLTPDTMSHTIPGSDAELACLSAILGTDIHDMRLCLSQPGTIELVNLAFLALGDVSSLQADQILPDARSVLQQTFDILSQALPARGNAELPLYQTIALANLSQDKLDSTTAFRLYGLLKMCIPGASSLSEEVRTSCLRICLKTLWHGGKAYHQIPDPLPSYFSLMLARPEITRHFQTEQDPVAHITGRCFAALVVSKMVDALELPISLSSRVRNPELACISAILGTEHREVLLLPHQLRIINFRNVITGMSSTIDTLFTDAGMPADALDIARETLHILANRLRDCTFVPEGLSMDHRRLLQEIESDVVFSPDSDQLKNETVKTLDRLRENLEQLLPRV</sequence>
<gene>
    <name evidence="1" type="ORF">EDB92DRAFT_1204243</name>
</gene>
<dbReference type="EMBL" id="JAKELL010000050">
    <property type="protein sequence ID" value="KAH8987012.1"/>
    <property type="molecule type" value="Genomic_DNA"/>
</dbReference>
<comment type="caution">
    <text evidence="1">The sequence shown here is derived from an EMBL/GenBank/DDBJ whole genome shotgun (WGS) entry which is preliminary data.</text>
</comment>